<keyword evidence="3" id="KW-1185">Reference proteome</keyword>
<accession>A0ABP7S3F4</accession>
<reference evidence="3" key="1">
    <citation type="journal article" date="2019" name="Int. J. Syst. Evol. Microbiol.">
        <title>The Global Catalogue of Microorganisms (GCM) 10K type strain sequencing project: providing services to taxonomists for standard genome sequencing and annotation.</title>
        <authorList>
            <consortium name="The Broad Institute Genomics Platform"/>
            <consortium name="The Broad Institute Genome Sequencing Center for Infectious Disease"/>
            <person name="Wu L."/>
            <person name="Ma J."/>
        </authorList>
    </citation>
    <scope>NUCLEOTIDE SEQUENCE [LARGE SCALE GENOMIC DNA]</scope>
    <source>
        <strain evidence="3">JCM 17224</strain>
    </source>
</reference>
<evidence type="ECO:0000313" key="3">
    <source>
        <dbReference type="Proteomes" id="UP001500567"/>
    </source>
</evidence>
<organism evidence="2 3">
    <name type="scientific">Hymenobacter fastidiosus</name>
    <dbReference type="NCBI Taxonomy" id="486264"/>
    <lineage>
        <taxon>Bacteria</taxon>
        <taxon>Pseudomonadati</taxon>
        <taxon>Bacteroidota</taxon>
        <taxon>Cytophagia</taxon>
        <taxon>Cytophagales</taxon>
        <taxon>Hymenobacteraceae</taxon>
        <taxon>Hymenobacter</taxon>
    </lineage>
</organism>
<evidence type="ECO:0000256" key="1">
    <source>
        <dbReference type="SAM" id="MobiDB-lite"/>
    </source>
</evidence>
<name>A0ABP7S3F4_9BACT</name>
<comment type="caution">
    <text evidence="2">The sequence shown here is derived from an EMBL/GenBank/DDBJ whole genome shotgun (WGS) entry which is preliminary data.</text>
</comment>
<gene>
    <name evidence="2" type="ORF">GCM10022408_17330</name>
</gene>
<feature type="region of interest" description="Disordered" evidence="1">
    <location>
        <begin position="65"/>
        <end position="101"/>
    </location>
</feature>
<protein>
    <submittedName>
        <fullName evidence="2">Uncharacterized protein</fullName>
    </submittedName>
</protein>
<dbReference type="EMBL" id="BAABDJ010000014">
    <property type="protein sequence ID" value="GAA4006083.1"/>
    <property type="molecule type" value="Genomic_DNA"/>
</dbReference>
<sequence>MFTSIRSAEGLLTVSPGRACRTQASKSGRLNTCTRKEYEWASAAPMRRTAGAALLAELLFSRPGPRLRPTVAKELPPTAGTTSTPRQEPNPQKRTINQEGRLPGILVGIRLMGERQKKGLLAEPKVDYPAGGTQKSTTCPGQVVLETLPISPARA</sequence>
<feature type="compositionally biased region" description="Polar residues" evidence="1">
    <location>
        <begin position="79"/>
        <end position="98"/>
    </location>
</feature>
<evidence type="ECO:0000313" key="2">
    <source>
        <dbReference type="EMBL" id="GAA4006083.1"/>
    </source>
</evidence>
<proteinExistence type="predicted"/>
<dbReference type="Proteomes" id="UP001500567">
    <property type="component" value="Unassembled WGS sequence"/>
</dbReference>